<dbReference type="GO" id="GO:0046872">
    <property type="term" value="F:metal ion binding"/>
    <property type="evidence" value="ECO:0007669"/>
    <property type="project" value="UniProtKB-KW"/>
</dbReference>
<dbReference type="EMBL" id="CP001931">
    <property type="protein sequence ID" value="ADC89630.1"/>
    <property type="molecule type" value="Genomic_DNA"/>
</dbReference>
<dbReference type="InterPro" id="IPR000994">
    <property type="entry name" value="Pept_M24"/>
</dbReference>
<name>D3SLK0_THEAH</name>
<reference evidence="9" key="1">
    <citation type="journal article" date="2010" name="Stand. Genomic Sci.">
        <title>Complete genome sequence of Thermocrinis albus type strain (HI 11/12T).</title>
        <authorList>
            <person name="Wirth R."/>
            <person name="Sikorski J."/>
            <person name="Brambilla E."/>
            <person name="Misra M."/>
            <person name="Lapidus A."/>
            <person name="Copeland A."/>
            <person name="Nolan M."/>
            <person name="Lucas S."/>
            <person name="Chen F."/>
            <person name="Tice H."/>
            <person name="Cheng J.F."/>
            <person name="Han C."/>
            <person name="Detter J.C."/>
            <person name="Tapia R."/>
            <person name="Bruce D."/>
            <person name="Goodwin L."/>
            <person name="Pitluck S."/>
            <person name="Pati A."/>
            <person name="Anderson I."/>
            <person name="Ivanova N."/>
            <person name="Mavromatis K."/>
            <person name="Mikhailova N."/>
            <person name="Chen A."/>
            <person name="Palaniappan K."/>
            <person name="Bilek Y."/>
            <person name="Hader T."/>
            <person name="Land M."/>
            <person name="Hauser L."/>
            <person name="Chang Y.J."/>
            <person name="Jeffries C.D."/>
            <person name="Tindall B.J."/>
            <person name="Rohde M."/>
            <person name="Goker M."/>
            <person name="Bristow J."/>
            <person name="Eisen J.A."/>
            <person name="Markowitz V."/>
            <person name="Hugenholtz P."/>
            <person name="Kyrpides N.C."/>
            <person name="Klenk H.P."/>
        </authorList>
    </citation>
    <scope>NUCLEOTIDE SEQUENCE [LARGE SCALE GENOMIC DNA]</scope>
    <source>
        <strain evidence="9">DSM 14484 / JCM 11386 / HI 11/12</strain>
    </source>
</reference>
<evidence type="ECO:0000259" key="7">
    <source>
        <dbReference type="Pfam" id="PF01321"/>
    </source>
</evidence>
<dbReference type="KEGG" id="tal:Thal_0998"/>
<feature type="domain" description="Creatinase N-terminal" evidence="7">
    <location>
        <begin position="7"/>
        <end position="127"/>
    </location>
</feature>
<dbReference type="SUPFAM" id="SSF55920">
    <property type="entry name" value="Creatinase/aminopeptidase"/>
    <property type="match status" value="1"/>
</dbReference>
<dbReference type="PANTHER" id="PTHR46112:SF3">
    <property type="entry name" value="AMINOPEPTIDASE YPDF"/>
    <property type="match status" value="1"/>
</dbReference>
<dbReference type="RefSeq" id="WP_012992036.1">
    <property type="nucleotide sequence ID" value="NC_013894.1"/>
</dbReference>
<dbReference type="InterPro" id="IPR001131">
    <property type="entry name" value="Peptidase_M24B_aminopep-P_CS"/>
</dbReference>
<evidence type="ECO:0000256" key="4">
    <source>
        <dbReference type="ARBA" id="ARBA00023049"/>
    </source>
</evidence>
<dbReference type="PANTHER" id="PTHR46112">
    <property type="entry name" value="AMINOPEPTIDASE"/>
    <property type="match status" value="1"/>
</dbReference>
<dbReference type="STRING" id="638303.Thal_0998"/>
<dbReference type="OrthoDB" id="9806388at2"/>
<gene>
    <name evidence="8" type="ordered locus">Thal_0998</name>
</gene>
<evidence type="ECO:0000313" key="8">
    <source>
        <dbReference type="EMBL" id="ADC89630.1"/>
    </source>
</evidence>
<feature type="domain" description="Peptidase M24" evidence="6">
    <location>
        <begin position="136"/>
        <end position="336"/>
    </location>
</feature>
<dbReference type="eggNOG" id="COG0006">
    <property type="taxonomic scope" value="Bacteria"/>
</dbReference>
<dbReference type="HOGENOM" id="CLU_017266_4_2_0"/>
<dbReference type="Pfam" id="PF00557">
    <property type="entry name" value="Peptidase_M24"/>
    <property type="match status" value="1"/>
</dbReference>
<evidence type="ECO:0000256" key="3">
    <source>
        <dbReference type="ARBA" id="ARBA00022801"/>
    </source>
</evidence>
<dbReference type="GO" id="GO:0008237">
    <property type="term" value="F:metallopeptidase activity"/>
    <property type="evidence" value="ECO:0007669"/>
    <property type="project" value="UniProtKB-KW"/>
</dbReference>
<dbReference type="InterPro" id="IPR000587">
    <property type="entry name" value="Creatinase_N"/>
</dbReference>
<keyword evidence="3" id="KW-0378">Hydrolase</keyword>
<dbReference type="Gene3D" id="3.40.350.10">
    <property type="entry name" value="Creatinase/prolidase N-terminal domain"/>
    <property type="match status" value="1"/>
</dbReference>
<keyword evidence="2 5" id="KW-0479">Metal-binding</keyword>
<dbReference type="InterPro" id="IPR050659">
    <property type="entry name" value="Peptidase_M24B"/>
</dbReference>
<dbReference type="Pfam" id="PF01321">
    <property type="entry name" value="Creatinase_N"/>
    <property type="match status" value="1"/>
</dbReference>
<dbReference type="CDD" id="cd01092">
    <property type="entry name" value="APP-like"/>
    <property type="match status" value="1"/>
</dbReference>
<keyword evidence="9" id="KW-1185">Reference proteome</keyword>
<dbReference type="Gene3D" id="3.90.230.10">
    <property type="entry name" value="Creatinase/methionine aminopeptidase superfamily"/>
    <property type="match status" value="1"/>
</dbReference>
<evidence type="ECO:0000256" key="2">
    <source>
        <dbReference type="ARBA" id="ARBA00022723"/>
    </source>
</evidence>
<dbReference type="PROSITE" id="PS00491">
    <property type="entry name" value="PROLINE_PEPTIDASE"/>
    <property type="match status" value="1"/>
</dbReference>
<dbReference type="GO" id="GO:0006508">
    <property type="term" value="P:proteolysis"/>
    <property type="evidence" value="ECO:0007669"/>
    <property type="project" value="UniProtKB-KW"/>
</dbReference>
<organism evidence="8 9">
    <name type="scientific">Thermocrinis albus (strain DSM 14484 / JCM 11386 / HI 11/12)</name>
    <dbReference type="NCBI Taxonomy" id="638303"/>
    <lineage>
        <taxon>Bacteria</taxon>
        <taxon>Pseudomonadati</taxon>
        <taxon>Aquificota</taxon>
        <taxon>Aquificia</taxon>
        <taxon>Aquificales</taxon>
        <taxon>Aquificaceae</taxon>
        <taxon>Thermocrinis</taxon>
    </lineage>
</organism>
<keyword evidence="4" id="KW-0482">Metalloprotease</keyword>
<evidence type="ECO:0000256" key="1">
    <source>
        <dbReference type="ARBA" id="ARBA00022670"/>
    </source>
</evidence>
<evidence type="ECO:0000259" key="6">
    <source>
        <dbReference type="Pfam" id="PF00557"/>
    </source>
</evidence>
<dbReference type="SUPFAM" id="SSF53092">
    <property type="entry name" value="Creatinase/prolidase N-terminal domain"/>
    <property type="match status" value="1"/>
</dbReference>
<dbReference type="Proteomes" id="UP000002043">
    <property type="component" value="Chromosome"/>
</dbReference>
<evidence type="ECO:0000256" key="5">
    <source>
        <dbReference type="RuleBase" id="RU000590"/>
    </source>
</evidence>
<keyword evidence="1" id="KW-0645">Protease</keyword>
<accession>D3SLK0</accession>
<protein>
    <submittedName>
        <fullName evidence="8">Peptidase M24</fullName>
    </submittedName>
</protein>
<dbReference type="InterPro" id="IPR029149">
    <property type="entry name" value="Creatin/AminoP/Spt16_N"/>
</dbReference>
<evidence type="ECO:0000313" key="9">
    <source>
        <dbReference type="Proteomes" id="UP000002043"/>
    </source>
</evidence>
<proteinExistence type="inferred from homology"/>
<comment type="similarity">
    <text evidence="5">Belongs to the peptidase M24B family.</text>
</comment>
<dbReference type="AlphaFoldDB" id="D3SLK0"/>
<dbReference type="InterPro" id="IPR036005">
    <property type="entry name" value="Creatinase/aminopeptidase-like"/>
</dbReference>
<sequence length="353" mass="40182">MKDILGKVKNLVVEKDLDGFLFSSQANVFYLSRFRSSNAYVLLTQGDAYFMTDGRYYHRAKDLLKDWKVLEIRGSFFGFLKQMVRELGLRRVGFEIDRVTCQFRKKLRTKDVRWVGFVGFLDRVRAVKTSEEISIMKEGVLKADGIYRDVLSIVKPGMKEMDIRAFIVQRAFEVGATGESFPAIVAFGEGSSIPHWETSHRTIGDKGPLLIDMGILYKGYCTDFTRTIHIGKPDEEFIKVYTVVRDAHMYALEKAKVGNRLADVDRAARDHITRKGLGKFFNHSTGHGVGVEIHEYPRVYKNVKDYIEEGMVFTIEPGVYLPGKWGVRLENIVVVKSSSAEPLSEISLDLVII</sequence>